<sequence>MFSLTLSVAFLAASAAPAMTALIGRQGPLIPVSCADLPYGSFGSPSYNFTLSATTADGTSIPLVFALGPPGSSAAASEWVIAVSIAPGSTDWPYYSMAQGYLRPQPGPNEQGLAAYGNTVDQGDVPSFTVTLLESNPTEAEIYCDANESQQYRELSVNNNVNGFSLCTAQDYYYSDEVVVVYEAQSGSSDYLYDTCEAVTIYLVPVTA</sequence>
<evidence type="ECO:0000313" key="2">
    <source>
        <dbReference type="EMBL" id="EPT02255.1"/>
    </source>
</evidence>
<organism evidence="2 3">
    <name type="scientific">Fomitopsis schrenkii</name>
    <name type="common">Brown rot fungus</name>
    <dbReference type="NCBI Taxonomy" id="2126942"/>
    <lineage>
        <taxon>Eukaryota</taxon>
        <taxon>Fungi</taxon>
        <taxon>Dikarya</taxon>
        <taxon>Basidiomycota</taxon>
        <taxon>Agaricomycotina</taxon>
        <taxon>Agaricomycetes</taxon>
        <taxon>Polyporales</taxon>
        <taxon>Fomitopsis</taxon>
    </lineage>
</organism>
<dbReference type="EMBL" id="KE504136">
    <property type="protein sequence ID" value="EPT02255.1"/>
    <property type="molecule type" value="Genomic_DNA"/>
</dbReference>
<dbReference type="HOGENOM" id="CLU_111198_0_0_1"/>
<dbReference type="Proteomes" id="UP000015241">
    <property type="component" value="Unassembled WGS sequence"/>
</dbReference>
<feature type="chain" id="PRO_5004564196" description="Ubiquitin 3 binding protein But2 C-terminal domain-containing protein" evidence="1">
    <location>
        <begin position="21"/>
        <end position="208"/>
    </location>
</feature>
<keyword evidence="1" id="KW-0732">Signal</keyword>
<dbReference type="AlphaFoldDB" id="S8FVK3"/>
<keyword evidence="3" id="KW-1185">Reference proteome</keyword>
<reference evidence="2 3" key="1">
    <citation type="journal article" date="2012" name="Science">
        <title>The Paleozoic origin of enzymatic lignin decomposition reconstructed from 31 fungal genomes.</title>
        <authorList>
            <person name="Floudas D."/>
            <person name="Binder M."/>
            <person name="Riley R."/>
            <person name="Barry K."/>
            <person name="Blanchette R.A."/>
            <person name="Henrissat B."/>
            <person name="Martinez A.T."/>
            <person name="Otillar R."/>
            <person name="Spatafora J.W."/>
            <person name="Yadav J.S."/>
            <person name="Aerts A."/>
            <person name="Benoit I."/>
            <person name="Boyd A."/>
            <person name="Carlson A."/>
            <person name="Copeland A."/>
            <person name="Coutinho P.M."/>
            <person name="de Vries R.P."/>
            <person name="Ferreira P."/>
            <person name="Findley K."/>
            <person name="Foster B."/>
            <person name="Gaskell J."/>
            <person name="Glotzer D."/>
            <person name="Gorecki P."/>
            <person name="Heitman J."/>
            <person name="Hesse C."/>
            <person name="Hori C."/>
            <person name="Igarashi K."/>
            <person name="Jurgens J.A."/>
            <person name="Kallen N."/>
            <person name="Kersten P."/>
            <person name="Kohler A."/>
            <person name="Kuees U."/>
            <person name="Kumar T.K.A."/>
            <person name="Kuo A."/>
            <person name="LaButti K."/>
            <person name="Larrondo L.F."/>
            <person name="Lindquist E."/>
            <person name="Ling A."/>
            <person name="Lombard V."/>
            <person name="Lucas S."/>
            <person name="Lundell T."/>
            <person name="Martin R."/>
            <person name="McLaughlin D.J."/>
            <person name="Morgenstern I."/>
            <person name="Morin E."/>
            <person name="Murat C."/>
            <person name="Nagy L.G."/>
            <person name="Nolan M."/>
            <person name="Ohm R.A."/>
            <person name="Patyshakuliyeva A."/>
            <person name="Rokas A."/>
            <person name="Ruiz-Duenas F.J."/>
            <person name="Sabat G."/>
            <person name="Salamov A."/>
            <person name="Samejima M."/>
            <person name="Schmutz J."/>
            <person name="Slot J.C."/>
            <person name="St John F."/>
            <person name="Stenlid J."/>
            <person name="Sun H."/>
            <person name="Sun S."/>
            <person name="Syed K."/>
            <person name="Tsang A."/>
            <person name="Wiebenga A."/>
            <person name="Young D."/>
            <person name="Pisabarro A."/>
            <person name="Eastwood D.C."/>
            <person name="Martin F."/>
            <person name="Cullen D."/>
            <person name="Grigoriev I.V."/>
            <person name="Hibbett D.S."/>
        </authorList>
    </citation>
    <scope>NUCLEOTIDE SEQUENCE</scope>
    <source>
        <strain evidence="3">FP-58527</strain>
    </source>
</reference>
<gene>
    <name evidence="2" type="ORF">FOMPIDRAFT_50061</name>
</gene>
<name>S8FVK3_FOMSC</name>
<evidence type="ECO:0000313" key="3">
    <source>
        <dbReference type="Proteomes" id="UP000015241"/>
    </source>
</evidence>
<accession>S8FVK3</accession>
<feature type="signal peptide" evidence="1">
    <location>
        <begin position="1"/>
        <end position="20"/>
    </location>
</feature>
<dbReference type="InParanoid" id="S8FVK3"/>
<proteinExistence type="predicted"/>
<evidence type="ECO:0008006" key="4">
    <source>
        <dbReference type="Google" id="ProtNLM"/>
    </source>
</evidence>
<protein>
    <recommendedName>
        <fullName evidence="4">Ubiquitin 3 binding protein But2 C-terminal domain-containing protein</fullName>
    </recommendedName>
</protein>
<evidence type="ECO:0000256" key="1">
    <source>
        <dbReference type="SAM" id="SignalP"/>
    </source>
</evidence>
<dbReference type="OrthoDB" id="2781303at2759"/>